<evidence type="ECO:0000313" key="2">
    <source>
        <dbReference type="EMBL" id="KAF2732940.1"/>
    </source>
</evidence>
<reference evidence="2" key="1">
    <citation type="journal article" date="2020" name="Stud. Mycol.">
        <title>101 Dothideomycetes genomes: a test case for predicting lifestyles and emergence of pathogens.</title>
        <authorList>
            <person name="Haridas S."/>
            <person name="Albert R."/>
            <person name="Binder M."/>
            <person name="Bloem J."/>
            <person name="Labutti K."/>
            <person name="Salamov A."/>
            <person name="Andreopoulos B."/>
            <person name="Baker S."/>
            <person name="Barry K."/>
            <person name="Bills G."/>
            <person name="Bluhm B."/>
            <person name="Cannon C."/>
            <person name="Castanera R."/>
            <person name="Culley D."/>
            <person name="Daum C."/>
            <person name="Ezra D."/>
            <person name="Gonzalez J."/>
            <person name="Henrissat B."/>
            <person name="Kuo A."/>
            <person name="Liang C."/>
            <person name="Lipzen A."/>
            <person name="Lutzoni F."/>
            <person name="Magnuson J."/>
            <person name="Mondo S."/>
            <person name="Nolan M."/>
            <person name="Ohm R."/>
            <person name="Pangilinan J."/>
            <person name="Park H.-J."/>
            <person name="Ramirez L."/>
            <person name="Alfaro M."/>
            <person name="Sun H."/>
            <person name="Tritt A."/>
            <person name="Yoshinaga Y."/>
            <person name="Zwiers L.-H."/>
            <person name="Turgeon B."/>
            <person name="Goodwin S."/>
            <person name="Spatafora J."/>
            <person name="Crous P."/>
            <person name="Grigoriev I."/>
        </authorList>
    </citation>
    <scope>NUCLEOTIDE SEQUENCE</scope>
    <source>
        <strain evidence="2">CBS 125425</strain>
    </source>
</reference>
<dbReference type="EMBL" id="ML996169">
    <property type="protein sequence ID" value="KAF2732940.1"/>
    <property type="molecule type" value="Genomic_DNA"/>
</dbReference>
<feature type="region of interest" description="Disordered" evidence="1">
    <location>
        <begin position="1"/>
        <end position="37"/>
    </location>
</feature>
<name>A0A9P4QWT5_9PLEO</name>
<organism evidence="2 3">
    <name type="scientific">Polyplosphaeria fusca</name>
    <dbReference type="NCBI Taxonomy" id="682080"/>
    <lineage>
        <taxon>Eukaryota</taxon>
        <taxon>Fungi</taxon>
        <taxon>Dikarya</taxon>
        <taxon>Ascomycota</taxon>
        <taxon>Pezizomycotina</taxon>
        <taxon>Dothideomycetes</taxon>
        <taxon>Pleosporomycetidae</taxon>
        <taxon>Pleosporales</taxon>
        <taxon>Tetraplosphaeriaceae</taxon>
        <taxon>Polyplosphaeria</taxon>
    </lineage>
</organism>
<gene>
    <name evidence="2" type="ORF">EJ04DRAFT_578010</name>
</gene>
<evidence type="ECO:0000256" key="1">
    <source>
        <dbReference type="SAM" id="MobiDB-lite"/>
    </source>
</evidence>
<protein>
    <submittedName>
        <fullName evidence="2">Uncharacterized protein</fullName>
    </submittedName>
</protein>
<comment type="caution">
    <text evidence="2">The sequence shown here is derived from an EMBL/GenBank/DDBJ whole genome shotgun (WGS) entry which is preliminary data.</text>
</comment>
<dbReference type="AlphaFoldDB" id="A0A9P4QWT5"/>
<accession>A0A9P4QWT5</accession>
<sequence length="251" mass="28964">MKENSPLTWKAQIMPRSKRTTKRSTRASRKEREPTIDTNQQDIPVRFGGLAVKTLGHVHFTYSWPLGKSTIWSVHMKRELPAHALTGEYNTLYTRATPANVDLKFLGDIQLTTLELLFFPIHCMDRNIQRKLMSRGISAEIQAKIINNSRFLLPPYSIHPATITIIQQEAKMNDEDKDQEQIVEEEYAEYDKLPIDYYLASCCVGILDYLKSVEGDRGLFTAALEHAMNHHNFEVKLSDTQAYIREHSIRE</sequence>
<feature type="compositionally biased region" description="Basic residues" evidence="1">
    <location>
        <begin position="16"/>
        <end position="27"/>
    </location>
</feature>
<keyword evidence="3" id="KW-1185">Reference proteome</keyword>
<proteinExistence type="predicted"/>
<evidence type="ECO:0000313" key="3">
    <source>
        <dbReference type="Proteomes" id="UP000799444"/>
    </source>
</evidence>
<dbReference type="Proteomes" id="UP000799444">
    <property type="component" value="Unassembled WGS sequence"/>
</dbReference>
<dbReference type="OrthoDB" id="3800972at2759"/>